<dbReference type="CDD" id="cd06438">
    <property type="entry name" value="EpsO_like"/>
    <property type="match status" value="1"/>
</dbReference>
<keyword evidence="6" id="KW-1185">Reference proteome</keyword>
<dbReference type="Proteomes" id="UP000265715">
    <property type="component" value="Unassembled WGS sequence"/>
</dbReference>
<dbReference type="AlphaFoldDB" id="A0A399ERN9"/>
<dbReference type="Pfam" id="PF13641">
    <property type="entry name" value="Glyco_tranf_2_3"/>
    <property type="match status" value="1"/>
</dbReference>
<keyword evidence="4" id="KW-0472">Membrane</keyword>
<dbReference type="Gene3D" id="3.90.550.10">
    <property type="entry name" value="Spore Coat Polysaccharide Biosynthesis Protein SpsA, Chain A"/>
    <property type="match status" value="1"/>
</dbReference>
<comment type="caution">
    <text evidence="5">The sequence shown here is derived from an EMBL/GenBank/DDBJ whole genome shotgun (WGS) entry which is preliminary data.</text>
</comment>
<dbReference type="SUPFAM" id="SSF53448">
    <property type="entry name" value="Nucleotide-diphospho-sugar transferases"/>
    <property type="match status" value="1"/>
</dbReference>
<name>A0A399ERN9_9DEIN</name>
<evidence type="ECO:0000256" key="4">
    <source>
        <dbReference type="SAM" id="Phobius"/>
    </source>
</evidence>
<comment type="similarity">
    <text evidence="1">Belongs to the glycosyltransferase 2 family.</text>
</comment>
<feature type="transmembrane region" description="Helical" evidence="4">
    <location>
        <begin position="288"/>
        <end position="312"/>
    </location>
</feature>
<evidence type="ECO:0000256" key="3">
    <source>
        <dbReference type="ARBA" id="ARBA00022679"/>
    </source>
</evidence>
<evidence type="ECO:0000313" key="6">
    <source>
        <dbReference type="Proteomes" id="UP000265715"/>
    </source>
</evidence>
<dbReference type="EC" id="2.4.1.336" evidence="5"/>
<keyword evidence="2 5" id="KW-0328">Glycosyltransferase</keyword>
<keyword evidence="4" id="KW-0812">Transmembrane</keyword>
<protein>
    <submittedName>
        <fullName evidence="5">Beta-monoglucosyldiacylglycerol synthase</fullName>
        <ecNumber evidence="5">2.4.1.336</ecNumber>
    </submittedName>
</protein>
<organism evidence="5 6">
    <name type="scientific">Calidithermus terrae</name>
    <dbReference type="NCBI Taxonomy" id="1408545"/>
    <lineage>
        <taxon>Bacteria</taxon>
        <taxon>Thermotogati</taxon>
        <taxon>Deinococcota</taxon>
        <taxon>Deinococci</taxon>
        <taxon>Thermales</taxon>
        <taxon>Thermaceae</taxon>
        <taxon>Calidithermus</taxon>
    </lineage>
</organism>
<evidence type="ECO:0000256" key="1">
    <source>
        <dbReference type="ARBA" id="ARBA00006739"/>
    </source>
</evidence>
<reference evidence="5 6" key="1">
    <citation type="submission" date="2018-08" db="EMBL/GenBank/DDBJ databases">
        <title>Meiothermus terrae DSM 26712 genome sequencing project.</title>
        <authorList>
            <person name="Da Costa M.S."/>
            <person name="Albuquerque L."/>
            <person name="Raposo P."/>
            <person name="Froufe H.J.C."/>
            <person name="Barroso C.S."/>
            <person name="Egas C."/>
        </authorList>
    </citation>
    <scope>NUCLEOTIDE SEQUENCE [LARGE SCALE GENOMIC DNA]</scope>
    <source>
        <strain evidence="5 6">DSM 26712</strain>
    </source>
</reference>
<proteinExistence type="inferred from homology"/>
<evidence type="ECO:0000313" key="5">
    <source>
        <dbReference type="EMBL" id="RIH84851.1"/>
    </source>
</evidence>
<keyword evidence="3 5" id="KW-0808">Transferase</keyword>
<dbReference type="InterPro" id="IPR029044">
    <property type="entry name" value="Nucleotide-diphossugar_trans"/>
</dbReference>
<dbReference type="EMBL" id="QXDL01000067">
    <property type="protein sequence ID" value="RIH84851.1"/>
    <property type="molecule type" value="Genomic_DNA"/>
</dbReference>
<dbReference type="PANTHER" id="PTHR43630:SF1">
    <property type="entry name" value="POLY-BETA-1,6-N-ACETYL-D-GLUCOSAMINE SYNTHASE"/>
    <property type="match status" value="1"/>
</dbReference>
<dbReference type="GO" id="GO:0016757">
    <property type="term" value="F:glycosyltransferase activity"/>
    <property type="evidence" value="ECO:0007669"/>
    <property type="project" value="UniProtKB-KW"/>
</dbReference>
<feature type="transmembrane region" description="Helical" evidence="4">
    <location>
        <begin position="324"/>
        <end position="343"/>
    </location>
</feature>
<gene>
    <name evidence="5" type="ORF">Mterra_01860</name>
</gene>
<evidence type="ECO:0000256" key="2">
    <source>
        <dbReference type="ARBA" id="ARBA00022676"/>
    </source>
</evidence>
<feature type="transmembrane region" description="Helical" evidence="4">
    <location>
        <begin position="355"/>
        <end position="380"/>
    </location>
</feature>
<accession>A0A399ERN9</accession>
<sequence>MAGLGTVLLLASLYQFLLGLRGFQGPRPLPRARALRRFAVLIPAHDEAQVIGPLLHSLQAQTYEGEFDVLVCADNCTDATAAVARAHGATVLERHDPQRRGKGWTLRWALGQIGLERYDAVAMLDADNLAHPEFLERMNDYLEAHPEAEAVQGYLDTKNPDDSWVTRAIALAYWHSNRFWQLARQHLGLSGTLGGTGCVIRSRTLRRTGWQPQSLTEDLEYTAMLVLGGGRVHWNDWAVVYDEKPLTLRSSVRQRTRWMQGHFWVLGRYGPRLLRAWLRTRRWQHLDLLLYLASPALMLLNFVGMGLAYVLIAVGEGYSLPGQMGVVASWLGMANAALLTAIAPSLHSGRLVLRYLPALLATVGFGLSWAIPVFSALWLVRDQGRWEKTEHTRAVPLEELRRR</sequence>
<dbReference type="PANTHER" id="PTHR43630">
    <property type="entry name" value="POLY-BETA-1,6-N-ACETYL-D-GLUCOSAMINE SYNTHASE"/>
    <property type="match status" value="1"/>
</dbReference>
<keyword evidence="4" id="KW-1133">Transmembrane helix</keyword>